<evidence type="ECO:0000313" key="1">
    <source>
        <dbReference type="EMBL" id="VFU23082.1"/>
    </source>
</evidence>
<organism evidence="1">
    <name type="scientific">Salix viminalis</name>
    <name type="common">Common osier</name>
    <name type="synonym">Basket willow</name>
    <dbReference type="NCBI Taxonomy" id="40686"/>
    <lineage>
        <taxon>Eukaryota</taxon>
        <taxon>Viridiplantae</taxon>
        <taxon>Streptophyta</taxon>
        <taxon>Embryophyta</taxon>
        <taxon>Tracheophyta</taxon>
        <taxon>Spermatophyta</taxon>
        <taxon>Magnoliopsida</taxon>
        <taxon>eudicotyledons</taxon>
        <taxon>Gunneridae</taxon>
        <taxon>Pentapetalae</taxon>
        <taxon>rosids</taxon>
        <taxon>fabids</taxon>
        <taxon>Malpighiales</taxon>
        <taxon>Salicaceae</taxon>
        <taxon>Saliceae</taxon>
        <taxon>Salix</taxon>
    </lineage>
</organism>
<accession>A0A6N2KAT4</accession>
<reference evidence="1" key="1">
    <citation type="submission" date="2019-03" db="EMBL/GenBank/DDBJ databases">
        <authorList>
            <person name="Mank J."/>
            <person name="Almeida P."/>
        </authorList>
    </citation>
    <scope>NUCLEOTIDE SEQUENCE</scope>
    <source>
        <strain evidence="1">78183</strain>
    </source>
</reference>
<name>A0A6N2KAT4_SALVM</name>
<sequence>MRVAAGATGEELGGDQVYSDIFKWSEKINLQLGVRLQNNVSDSVLTDLLRAMELKLVDFFFESNYEGSSRAGYKFMDLWI</sequence>
<dbReference type="EMBL" id="CAADRP010000113">
    <property type="protein sequence ID" value="VFU23082.1"/>
    <property type="molecule type" value="Genomic_DNA"/>
</dbReference>
<dbReference type="AlphaFoldDB" id="A0A6N2KAT4"/>
<protein>
    <submittedName>
        <fullName evidence="1">Uncharacterized protein</fullName>
    </submittedName>
</protein>
<gene>
    <name evidence="1" type="ORF">SVIM_LOCUS30792</name>
</gene>
<proteinExistence type="predicted"/>